<comment type="similarity">
    <text evidence="2 6">Belongs to the ABC-3 integral membrane protein family.</text>
</comment>
<comment type="subcellular location">
    <subcellularLocation>
        <location evidence="6">Cell membrane</location>
        <topology evidence="6">Multi-pass membrane protein</topology>
    </subcellularLocation>
    <subcellularLocation>
        <location evidence="1">Membrane</location>
        <topology evidence="1">Multi-pass membrane protein</topology>
    </subcellularLocation>
</comment>
<keyword evidence="6" id="KW-0813">Transport</keyword>
<dbReference type="CDD" id="cd06550">
    <property type="entry name" value="TM_ABC_iron-siderophores_like"/>
    <property type="match status" value="1"/>
</dbReference>
<dbReference type="Pfam" id="PF00950">
    <property type="entry name" value="ABC-3"/>
    <property type="match status" value="1"/>
</dbReference>
<gene>
    <name evidence="8" type="ORF">JX360_13025</name>
</gene>
<accession>A0ABT0CDF5</accession>
<dbReference type="Gene3D" id="1.10.3470.10">
    <property type="entry name" value="ABC transporter involved in vitamin B12 uptake, BtuC"/>
    <property type="match status" value="1"/>
</dbReference>
<evidence type="ECO:0000256" key="6">
    <source>
        <dbReference type="RuleBase" id="RU003943"/>
    </source>
</evidence>
<evidence type="ECO:0000256" key="1">
    <source>
        <dbReference type="ARBA" id="ARBA00004141"/>
    </source>
</evidence>
<name>A0ABT0CDF5_THEVL</name>
<feature type="transmembrane region" description="Helical" evidence="7">
    <location>
        <begin position="95"/>
        <end position="116"/>
    </location>
</feature>
<evidence type="ECO:0000256" key="5">
    <source>
        <dbReference type="ARBA" id="ARBA00023136"/>
    </source>
</evidence>
<feature type="transmembrane region" description="Helical" evidence="7">
    <location>
        <begin position="21"/>
        <end position="40"/>
    </location>
</feature>
<comment type="caution">
    <text evidence="8">The sequence shown here is derived from an EMBL/GenBank/DDBJ whole genome shotgun (WGS) entry which is preliminary data.</text>
</comment>
<sequence>MEFLWHSLMDPLRFAFMQRSLLVAVAVGILCAVVGSYLLVQSMALLGDAISHSLLPGLALAYMFGLNLFVGAFVAGVLSALLIQWIRSASPIKADAAMGIVFSAFFALGIVLITLIQRRARIDLNHFLFGNILGVSAADVLTVVAIALLVLALVALFFKELTFYSFDPLGAKAAGLPTAQLGWGLMVLTSLTLVASMKAVGVLLVLAMLITPAATAYLLVPQLQQVMLLGSLFGVSASLIGMYASYYLNIASGPAIVLVASFWFGLAFLGRVLGKVFMHSR</sequence>
<keyword evidence="5 7" id="KW-0472">Membrane</keyword>
<proteinExistence type="inferred from homology"/>
<dbReference type="InterPro" id="IPR001626">
    <property type="entry name" value="ABC_TroCD"/>
</dbReference>
<protein>
    <submittedName>
        <fullName evidence="8">Metal ABC transporter permease</fullName>
    </submittedName>
</protein>
<dbReference type="RefSeq" id="WP_244351715.1">
    <property type="nucleotide sequence ID" value="NZ_JAFIRA010000037.1"/>
</dbReference>
<reference evidence="8" key="1">
    <citation type="submission" date="2021-02" db="EMBL/GenBank/DDBJ databases">
        <title>The CRISPR/cas machinery reduction and long-range gene transfer in the hot spring cyanobacterium Synechococcus.</title>
        <authorList>
            <person name="Dvorak P."/>
            <person name="Jahodarova E."/>
            <person name="Hasler P."/>
            <person name="Poulickova A."/>
        </authorList>
    </citation>
    <scope>NUCLEOTIDE SEQUENCE</scope>
    <source>
        <strain evidence="8">Rupite</strain>
    </source>
</reference>
<evidence type="ECO:0000313" key="9">
    <source>
        <dbReference type="Proteomes" id="UP000830835"/>
    </source>
</evidence>
<dbReference type="Proteomes" id="UP000830835">
    <property type="component" value="Unassembled WGS sequence"/>
</dbReference>
<evidence type="ECO:0000256" key="2">
    <source>
        <dbReference type="ARBA" id="ARBA00008034"/>
    </source>
</evidence>
<keyword evidence="4 7" id="KW-1133">Transmembrane helix</keyword>
<feature type="transmembrane region" description="Helical" evidence="7">
    <location>
        <begin position="128"/>
        <end position="157"/>
    </location>
</feature>
<feature type="transmembrane region" description="Helical" evidence="7">
    <location>
        <begin position="254"/>
        <end position="274"/>
    </location>
</feature>
<dbReference type="EMBL" id="JAFIRA010000037">
    <property type="protein sequence ID" value="MCJ2543813.1"/>
    <property type="molecule type" value="Genomic_DNA"/>
</dbReference>
<dbReference type="InterPro" id="IPR037294">
    <property type="entry name" value="ABC_BtuC-like"/>
</dbReference>
<dbReference type="PANTHER" id="PTHR30477:SF13">
    <property type="entry name" value="IRON TRANSPORT SYSTEM MEMBRANE PROTEIN HI_0360-RELATED"/>
    <property type="match status" value="1"/>
</dbReference>
<evidence type="ECO:0000256" key="3">
    <source>
        <dbReference type="ARBA" id="ARBA00022692"/>
    </source>
</evidence>
<evidence type="ECO:0000256" key="7">
    <source>
        <dbReference type="SAM" id="Phobius"/>
    </source>
</evidence>
<organism evidence="8 9">
    <name type="scientific">Thermostichus vulcanus str. 'Rupite'</name>
    <dbReference type="NCBI Taxonomy" id="2813851"/>
    <lineage>
        <taxon>Bacteria</taxon>
        <taxon>Bacillati</taxon>
        <taxon>Cyanobacteriota</taxon>
        <taxon>Cyanophyceae</taxon>
        <taxon>Thermostichales</taxon>
        <taxon>Thermostichaceae</taxon>
        <taxon>Thermostichus</taxon>
    </lineage>
</organism>
<evidence type="ECO:0000256" key="4">
    <source>
        <dbReference type="ARBA" id="ARBA00022989"/>
    </source>
</evidence>
<feature type="transmembrane region" description="Helical" evidence="7">
    <location>
        <begin position="60"/>
        <end position="83"/>
    </location>
</feature>
<keyword evidence="9" id="KW-1185">Reference proteome</keyword>
<keyword evidence="3 6" id="KW-0812">Transmembrane</keyword>
<feature type="transmembrane region" description="Helical" evidence="7">
    <location>
        <begin position="169"/>
        <end position="193"/>
    </location>
</feature>
<feature type="transmembrane region" description="Helical" evidence="7">
    <location>
        <begin position="227"/>
        <end position="248"/>
    </location>
</feature>
<feature type="transmembrane region" description="Helical" evidence="7">
    <location>
        <begin position="199"/>
        <end position="220"/>
    </location>
</feature>
<dbReference type="SUPFAM" id="SSF81345">
    <property type="entry name" value="ABC transporter involved in vitamin B12 uptake, BtuC"/>
    <property type="match status" value="1"/>
</dbReference>
<dbReference type="PANTHER" id="PTHR30477">
    <property type="entry name" value="ABC-TRANSPORTER METAL-BINDING PROTEIN"/>
    <property type="match status" value="1"/>
</dbReference>
<evidence type="ECO:0000313" key="8">
    <source>
        <dbReference type="EMBL" id="MCJ2543813.1"/>
    </source>
</evidence>